<dbReference type="HOGENOM" id="CLU_713718_0_0_1"/>
<dbReference type="EMBL" id="KN847334">
    <property type="protein sequence ID" value="KIW45613.1"/>
    <property type="molecule type" value="Genomic_DNA"/>
</dbReference>
<name>A0A0D2DRM5_9EURO</name>
<feature type="compositionally biased region" description="Basic and acidic residues" evidence="1">
    <location>
        <begin position="370"/>
        <end position="381"/>
    </location>
</feature>
<organism evidence="2 3">
    <name type="scientific">Exophiala oligosperma</name>
    <dbReference type="NCBI Taxonomy" id="215243"/>
    <lineage>
        <taxon>Eukaryota</taxon>
        <taxon>Fungi</taxon>
        <taxon>Dikarya</taxon>
        <taxon>Ascomycota</taxon>
        <taxon>Pezizomycotina</taxon>
        <taxon>Eurotiomycetes</taxon>
        <taxon>Chaetothyriomycetidae</taxon>
        <taxon>Chaetothyriales</taxon>
        <taxon>Herpotrichiellaceae</taxon>
        <taxon>Exophiala</taxon>
    </lineage>
</organism>
<dbReference type="AlphaFoldDB" id="A0A0D2DRM5"/>
<dbReference type="Proteomes" id="UP000053342">
    <property type="component" value="Unassembled WGS sequence"/>
</dbReference>
<evidence type="ECO:0000313" key="2">
    <source>
        <dbReference type="EMBL" id="KIW45613.1"/>
    </source>
</evidence>
<dbReference type="RefSeq" id="XP_016265829.1">
    <property type="nucleotide sequence ID" value="XM_016404824.1"/>
</dbReference>
<dbReference type="OrthoDB" id="4152727at2759"/>
<dbReference type="GeneID" id="27356064"/>
<reference evidence="2 3" key="1">
    <citation type="submission" date="2015-01" db="EMBL/GenBank/DDBJ databases">
        <title>The Genome Sequence of Exophiala oligosperma CBS72588.</title>
        <authorList>
            <consortium name="The Broad Institute Genomics Platform"/>
            <person name="Cuomo C."/>
            <person name="de Hoog S."/>
            <person name="Gorbushina A."/>
            <person name="Stielow B."/>
            <person name="Teixiera M."/>
            <person name="Abouelleil A."/>
            <person name="Chapman S.B."/>
            <person name="Priest M."/>
            <person name="Young S.K."/>
            <person name="Wortman J."/>
            <person name="Nusbaum C."/>
            <person name="Birren B."/>
        </authorList>
    </citation>
    <scope>NUCLEOTIDE SEQUENCE [LARGE SCALE GENOMIC DNA]</scope>
    <source>
        <strain evidence="2 3">CBS 72588</strain>
    </source>
</reference>
<feature type="compositionally biased region" description="Acidic residues" evidence="1">
    <location>
        <begin position="334"/>
        <end position="354"/>
    </location>
</feature>
<protein>
    <submittedName>
        <fullName evidence="2">Uncharacterized protein</fullName>
    </submittedName>
</protein>
<evidence type="ECO:0000256" key="1">
    <source>
        <dbReference type="SAM" id="MobiDB-lite"/>
    </source>
</evidence>
<gene>
    <name evidence="2" type="ORF">PV06_03990</name>
</gene>
<evidence type="ECO:0000313" key="3">
    <source>
        <dbReference type="Proteomes" id="UP000053342"/>
    </source>
</evidence>
<sequence>MEMHRQNRHSTTDSYFQSLSFPPISSIGQLLGKSNFKAWRSSIEPVLLGNPLSSRLILGGEWSDPRAATASSHGVLSEQERDEWHAATVATCRFIRATLALNVAPFVRQHNTAKALYLNLVWLYGPEAGIDTQGGPTVSSPGALMQQQDPRRTRAGLLAAMESKTPLGETMINVPGRLPPPPSSYSHPHAKAAVRVRPQEVANLGSSLSTTSLLLTNAATTTPSPSASASASASANVTDLIRPDSQVLPVETKPHPVRAIIDALPSVPFAPPPSPPSPPAMVHVYERMRKSPDPSLQTIHEEPHPGTKVTFSRAVVATTTEQDVSPVSPGDNGRDDDVDDDSLSPLEDTDEEDMSISSRRPPIKGSKQKYHADSSLKEKSRSIFTRTAGTSVLSATNESSKTRKLSFSFPLRKLNKDSRSKSGGK</sequence>
<accession>A0A0D2DRM5</accession>
<proteinExistence type="predicted"/>
<dbReference type="VEuPathDB" id="FungiDB:PV06_03990"/>
<feature type="compositionally biased region" description="Polar residues" evidence="1">
    <location>
        <begin position="382"/>
        <end position="399"/>
    </location>
</feature>
<keyword evidence="3" id="KW-1185">Reference proteome</keyword>
<feature type="region of interest" description="Disordered" evidence="1">
    <location>
        <begin position="318"/>
        <end position="404"/>
    </location>
</feature>